<gene>
    <name evidence="2" type="ORF">ACFO4O_16935</name>
</gene>
<proteinExistence type="predicted"/>
<evidence type="ECO:0000313" key="2">
    <source>
        <dbReference type="EMBL" id="MFC4701837.1"/>
    </source>
</evidence>
<dbReference type="RefSeq" id="WP_382410685.1">
    <property type="nucleotide sequence ID" value="NZ_JBHSGU010000029.1"/>
</dbReference>
<sequence length="197" mass="22422">MTAAIAQQNSSIFKRISSLILLICSLAIAINLYIMHAQNARQWYEIESEQLGRSLTVQAAKLLSQPLAGEDSIVVSNYIDMLNEGMFIEGAVVFDELGVKLSDTQDSFSVIDMVKQKDAEPLVFVEDIVYEGQTLGYVKLILNREEVTRHHRSFNRNQLTQSVLIILLAMIISMLVTRLFYKFKRRYSAEVDENKLL</sequence>
<dbReference type="Proteomes" id="UP001595897">
    <property type="component" value="Unassembled WGS sequence"/>
</dbReference>
<feature type="transmembrane region" description="Helical" evidence="1">
    <location>
        <begin position="162"/>
        <end position="181"/>
    </location>
</feature>
<dbReference type="EMBL" id="JBHSGU010000029">
    <property type="protein sequence ID" value="MFC4701837.1"/>
    <property type="molecule type" value="Genomic_DNA"/>
</dbReference>
<protein>
    <recommendedName>
        <fullName evidence="4">Smp protein</fullName>
    </recommendedName>
</protein>
<accession>A0ABV9LZ66</accession>
<evidence type="ECO:0000313" key="3">
    <source>
        <dbReference type="Proteomes" id="UP001595897"/>
    </source>
</evidence>
<feature type="transmembrane region" description="Helical" evidence="1">
    <location>
        <begin position="12"/>
        <end position="34"/>
    </location>
</feature>
<evidence type="ECO:0000256" key="1">
    <source>
        <dbReference type="SAM" id="Phobius"/>
    </source>
</evidence>
<keyword evidence="1" id="KW-1133">Transmembrane helix</keyword>
<keyword evidence="3" id="KW-1185">Reference proteome</keyword>
<name>A0ABV9LZ66_9ALTE</name>
<keyword evidence="1" id="KW-0472">Membrane</keyword>
<evidence type="ECO:0008006" key="4">
    <source>
        <dbReference type="Google" id="ProtNLM"/>
    </source>
</evidence>
<reference evidence="3" key="1">
    <citation type="journal article" date="2019" name="Int. J. Syst. Evol. Microbiol.">
        <title>The Global Catalogue of Microorganisms (GCM) 10K type strain sequencing project: providing services to taxonomists for standard genome sequencing and annotation.</title>
        <authorList>
            <consortium name="The Broad Institute Genomics Platform"/>
            <consortium name="The Broad Institute Genome Sequencing Center for Infectious Disease"/>
            <person name="Wu L."/>
            <person name="Ma J."/>
        </authorList>
    </citation>
    <scope>NUCLEOTIDE SEQUENCE [LARGE SCALE GENOMIC DNA]</scope>
    <source>
        <strain evidence="3">KACC 12507</strain>
    </source>
</reference>
<keyword evidence="1" id="KW-0812">Transmembrane</keyword>
<organism evidence="2 3">
    <name type="scientific">Glaciecola siphonariae</name>
    <dbReference type="NCBI Taxonomy" id="521012"/>
    <lineage>
        <taxon>Bacteria</taxon>
        <taxon>Pseudomonadati</taxon>
        <taxon>Pseudomonadota</taxon>
        <taxon>Gammaproteobacteria</taxon>
        <taxon>Alteromonadales</taxon>
        <taxon>Alteromonadaceae</taxon>
        <taxon>Glaciecola</taxon>
    </lineage>
</organism>
<comment type="caution">
    <text evidence="2">The sequence shown here is derived from an EMBL/GenBank/DDBJ whole genome shotgun (WGS) entry which is preliminary data.</text>
</comment>